<dbReference type="InterPro" id="IPR000182">
    <property type="entry name" value="GNAT_dom"/>
</dbReference>
<protein>
    <recommendedName>
        <fullName evidence="1">N-acetyltransferase domain-containing protein</fullName>
    </recommendedName>
</protein>
<gene>
    <name evidence="2" type="ORF">BK123_33630</name>
</gene>
<evidence type="ECO:0000313" key="3">
    <source>
        <dbReference type="Proteomes" id="UP000187074"/>
    </source>
</evidence>
<dbReference type="Proteomes" id="UP000187074">
    <property type="component" value="Unassembled WGS sequence"/>
</dbReference>
<feature type="domain" description="N-acetyltransferase" evidence="1">
    <location>
        <begin position="3"/>
        <end position="174"/>
    </location>
</feature>
<evidence type="ECO:0000313" key="2">
    <source>
        <dbReference type="EMBL" id="OME84942.1"/>
    </source>
</evidence>
<dbReference type="OrthoDB" id="8479334at2"/>
<evidence type="ECO:0000259" key="1">
    <source>
        <dbReference type="PROSITE" id="PS51186"/>
    </source>
</evidence>
<dbReference type="STRING" id="1401.BK123_33630"/>
<dbReference type="PROSITE" id="PS51186">
    <property type="entry name" value="GNAT"/>
    <property type="match status" value="1"/>
</dbReference>
<dbReference type="AlphaFoldDB" id="A0A1R1AH92"/>
<dbReference type="RefSeq" id="WP_076326629.1">
    <property type="nucleotide sequence ID" value="NZ_JBCNHU010000008.1"/>
</dbReference>
<dbReference type="Gene3D" id="3.40.630.30">
    <property type="match status" value="1"/>
</dbReference>
<dbReference type="InterPro" id="IPR016181">
    <property type="entry name" value="Acyl_CoA_acyltransferase"/>
</dbReference>
<name>A0A1R1AH92_PAELA</name>
<accession>A0A1R1AH92</accession>
<dbReference type="Pfam" id="PF00583">
    <property type="entry name" value="Acetyltransf_1"/>
    <property type="match status" value="1"/>
</dbReference>
<dbReference type="SUPFAM" id="SSF55729">
    <property type="entry name" value="Acyl-CoA N-acyltransferases (Nat)"/>
    <property type="match status" value="1"/>
</dbReference>
<sequence>MKVELKSPTYEEKEVLKNLLELYLYELSCYSEQIELNKFGLYGYRYLDHYWTDEDRQAFLIFSEDNLAGLALVRKFDYSGNDKDYRWLMSEFFVLRKYQNKGIGRLAAHQLFSRFSGPWIVAQMENNIPSRRFWEKVIYEYTSGEYKQSKLGNQPAQEFISEGNVTGNESRYII</sequence>
<comment type="caution">
    <text evidence="2">The sequence shown here is derived from an EMBL/GenBank/DDBJ whole genome shotgun (WGS) entry which is preliminary data.</text>
</comment>
<dbReference type="CDD" id="cd04301">
    <property type="entry name" value="NAT_SF"/>
    <property type="match status" value="1"/>
</dbReference>
<proteinExistence type="predicted"/>
<dbReference type="EMBL" id="MRTF01000026">
    <property type="protein sequence ID" value="OME84942.1"/>
    <property type="molecule type" value="Genomic_DNA"/>
</dbReference>
<reference evidence="2 3" key="1">
    <citation type="submission" date="2016-11" db="EMBL/GenBank/DDBJ databases">
        <title>Paenibacillus species isolates.</title>
        <authorList>
            <person name="Beno S.M."/>
        </authorList>
    </citation>
    <scope>NUCLEOTIDE SEQUENCE [LARGE SCALE GENOMIC DNA]</scope>
    <source>
        <strain evidence="2 3">FSL F4-0100</strain>
    </source>
</reference>
<organism evidence="2 3">
    <name type="scientific">Paenibacillus lautus</name>
    <name type="common">Bacillus lautus</name>
    <dbReference type="NCBI Taxonomy" id="1401"/>
    <lineage>
        <taxon>Bacteria</taxon>
        <taxon>Bacillati</taxon>
        <taxon>Bacillota</taxon>
        <taxon>Bacilli</taxon>
        <taxon>Bacillales</taxon>
        <taxon>Paenibacillaceae</taxon>
        <taxon>Paenibacillus</taxon>
    </lineage>
</organism>
<dbReference type="GO" id="GO:0016747">
    <property type="term" value="F:acyltransferase activity, transferring groups other than amino-acyl groups"/>
    <property type="evidence" value="ECO:0007669"/>
    <property type="project" value="InterPro"/>
</dbReference>